<dbReference type="SMART" id="SM00355">
    <property type="entry name" value="ZnF_C2H2"/>
    <property type="match status" value="4"/>
</dbReference>
<evidence type="ECO:0000256" key="3">
    <source>
        <dbReference type="ARBA" id="ARBA00022737"/>
    </source>
</evidence>
<name>A0AAE1H6F9_9NEOP</name>
<keyword evidence="6" id="KW-0539">Nucleus</keyword>
<evidence type="ECO:0000256" key="5">
    <source>
        <dbReference type="ARBA" id="ARBA00022833"/>
    </source>
</evidence>
<organism evidence="9 10">
    <name type="scientific">Frankliniella fusca</name>
    <dbReference type="NCBI Taxonomy" id="407009"/>
    <lineage>
        <taxon>Eukaryota</taxon>
        <taxon>Metazoa</taxon>
        <taxon>Ecdysozoa</taxon>
        <taxon>Arthropoda</taxon>
        <taxon>Hexapoda</taxon>
        <taxon>Insecta</taxon>
        <taxon>Pterygota</taxon>
        <taxon>Neoptera</taxon>
        <taxon>Paraneoptera</taxon>
        <taxon>Thysanoptera</taxon>
        <taxon>Terebrantia</taxon>
        <taxon>Thripoidea</taxon>
        <taxon>Thripidae</taxon>
        <taxon>Frankliniella</taxon>
    </lineage>
</organism>
<keyword evidence="5" id="KW-0862">Zinc</keyword>
<dbReference type="AlphaFoldDB" id="A0AAE1H6F9"/>
<dbReference type="SUPFAM" id="SSF57667">
    <property type="entry name" value="beta-beta-alpha zinc fingers"/>
    <property type="match status" value="1"/>
</dbReference>
<dbReference type="GO" id="GO:0005634">
    <property type="term" value="C:nucleus"/>
    <property type="evidence" value="ECO:0007669"/>
    <property type="project" value="UniProtKB-SubCell"/>
</dbReference>
<evidence type="ECO:0000256" key="1">
    <source>
        <dbReference type="ARBA" id="ARBA00004123"/>
    </source>
</evidence>
<evidence type="ECO:0000313" key="10">
    <source>
        <dbReference type="Proteomes" id="UP001219518"/>
    </source>
</evidence>
<comment type="subcellular location">
    <subcellularLocation>
        <location evidence="1">Nucleus</location>
    </subcellularLocation>
</comment>
<sequence>MTPPPAPPARLHYKPQQAVYVQSQSQGQGQSTFPCMQCGKVYLHLPSLWNHKAYQCGKEPQFPCRVCNRRFKFKAHCKRHLLKQHGLVDVPTQRQSRGFQGLYGHQGIQDLQHGFPSHSAAGIQVFPGALQSHLKDDTMDYPPIVQEDFFDNAAGFWPGPLEVQDLRNQQELDSEMNEGLEDPEDTAGRFRDIFQYLAYRKYPANVVRNQRSNFRKCTKSFIVHNGLLYHKTKLSVVRGAGKDVPRYVVVVPNRLKRSELMRLAHQSAPGDPGDPQCSSAHRGINATVQLLDRRYWWPNITGDVKNFCRSCLICNVQKVSASKWWIDPDEPGLQEQLALGPDAAVLHDATPELGFDDELIDGQASEEVRGAGEPGAEFACKMCHKKYVNYQSLWKHTKFNCGNAFPAFQCPLCTVRCRRRDTLKRHMTKFHGPESRDHPVIVLQPV</sequence>
<dbReference type="GO" id="GO:0008270">
    <property type="term" value="F:zinc ion binding"/>
    <property type="evidence" value="ECO:0007669"/>
    <property type="project" value="UniProtKB-KW"/>
</dbReference>
<dbReference type="PANTHER" id="PTHR24406">
    <property type="entry name" value="TRANSCRIPTIONAL REPRESSOR CTCFL-RELATED"/>
    <property type="match status" value="1"/>
</dbReference>
<protein>
    <submittedName>
        <fullName evidence="9">Longitudinals lacking protein, isoforms A/B/D/L</fullName>
    </submittedName>
</protein>
<dbReference type="Proteomes" id="UP001219518">
    <property type="component" value="Unassembled WGS sequence"/>
</dbReference>
<keyword evidence="4 7" id="KW-0863">Zinc-finger</keyword>
<dbReference type="Pfam" id="PF17921">
    <property type="entry name" value="Integrase_H2C2"/>
    <property type="match status" value="1"/>
</dbReference>
<dbReference type="PROSITE" id="PS50157">
    <property type="entry name" value="ZINC_FINGER_C2H2_2"/>
    <property type="match status" value="2"/>
</dbReference>
<accession>A0AAE1H6F9</accession>
<evidence type="ECO:0000259" key="8">
    <source>
        <dbReference type="PROSITE" id="PS50157"/>
    </source>
</evidence>
<dbReference type="EMBL" id="JAHWGI010000440">
    <property type="protein sequence ID" value="KAK3915448.1"/>
    <property type="molecule type" value="Genomic_DNA"/>
</dbReference>
<reference evidence="9" key="2">
    <citation type="journal article" date="2023" name="BMC Genomics">
        <title>Pest status, molecular evolution, and epigenetic factors derived from the genome assembly of Frankliniella fusca, a thysanopteran phytovirus vector.</title>
        <authorList>
            <person name="Catto M.A."/>
            <person name="Labadie P.E."/>
            <person name="Jacobson A.L."/>
            <person name="Kennedy G.G."/>
            <person name="Srinivasan R."/>
            <person name="Hunt B.G."/>
        </authorList>
    </citation>
    <scope>NUCLEOTIDE SEQUENCE</scope>
    <source>
        <strain evidence="9">PL_HMW_Pooled</strain>
    </source>
</reference>
<evidence type="ECO:0000256" key="2">
    <source>
        <dbReference type="ARBA" id="ARBA00022723"/>
    </source>
</evidence>
<evidence type="ECO:0000313" key="9">
    <source>
        <dbReference type="EMBL" id="KAK3915448.1"/>
    </source>
</evidence>
<evidence type="ECO:0000256" key="4">
    <source>
        <dbReference type="ARBA" id="ARBA00022771"/>
    </source>
</evidence>
<feature type="domain" description="C2H2-type" evidence="8">
    <location>
        <begin position="408"/>
        <end position="436"/>
    </location>
</feature>
<keyword evidence="3" id="KW-0677">Repeat</keyword>
<dbReference type="PROSITE" id="PS00028">
    <property type="entry name" value="ZINC_FINGER_C2H2_1"/>
    <property type="match status" value="2"/>
</dbReference>
<dbReference type="InterPro" id="IPR036236">
    <property type="entry name" value="Znf_C2H2_sf"/>
</dbReference>
<dbReference type="InterPro" id="IPR013087">
    <property type="entry name" value="Znf_C2H2_type"/>
</dbReference>
<dbReference type="InterPro" id="IPR041588">
    <property type="entry name" value="Integrase_H2C2"/>
</dbReference>
<feature type="domain" description="C2H2-type" evidence="8">
    <location>
        <begin position="33"/>
        <end position="60"/>
    </location>
</feature>
<reference evidence="9" key="1">
    <citation type="submission" date="2021-07" db="EMBL/GenBank/DDBJ databases">
        <authorList>
            <person name="Catto M.A."/>
            <person name="Jacobson A."/>
            <person name="Kennedy G."/>
            <person name="Labadie P."/>
            <person name="Hunt B.G."/>
            <person name="Srinivasan R."/>
        </authorList>
    </citation>
    <scope>NUCLEOTIDE SEQUENCE</scope>
    <source>
        <strain evidence="9">PL_HMW_Pooled</strain>
        <tissue evidence="9">Head</tissue>
    </source>
</reference>
<keyword evidence="2" id="KW-0479">Metal-binding</keyword>
<dbReference type="Gene3D" id="1.10.340.70">
    <property type="match status" value="1"/>
</dbReference>
<proteinExistence type="predicted"/>
<keyword evidence="10" id="KW-1185">Reference proteome</keyword>
<dbReference type="Gene3D" id="3.30.160.60">
    <property type="entry name" value="Classic Zinc Finger"/>
    <property type="match status" value="2"/>
</dbReference>
<gene>
    <name evidence="9" type="ORF">KUF71_005755</name>
</gene>
<evidence type="ECO:0000256" key="7">
    <source>
        <dbReference type="PROSITE-ProRule" id="PRU00042"/>
    </source>
</evidence>
<dbReference type="Pfam" id="PF00096">
    <property type="entry name" value="zf-C2H2"/>
    <property type="match status" value="1"/>
</dbReference>
<dbReference type="InterPro" id="IPR050888">
    <property type="entry name" value="ZnF_C2H2-type_TF"/>
</dbReference>
<evidence type="ECO:0000256" key="6">
    <source>
        <dbReference type="ARBA" id="ARBA00023242"/>
    </source>
</evidence>
<comment type="caution">
    <text evidence="9">The sequence shown here is derived from an EMBL/GenBank/DDBJ whole genome shotgun (WGS) entry which is preliminary data.</text>
</comment>